<dbReference type="GO" id="GO:0008713">
    <property type="term" value="F:ADP-heptose-lipopolysaccharide heptosyltransferase activity"/>
    <property type="evidence" value="ECO:0007669"/>
    <property type="project" value="TreeGrafter"/>
</dbReference>
<dbReference type="Pfam" id="PF01075">
    <property type="entry name" value="Glyco_transf_9"/>
    <property type="match status" value="1"/>
</dbReference>
<evidence type="ECO:0000256" key="2">
    <source>
        <dbReference type="ARBA" id="ARBA00022679"/>
    </source>
</evidence>
<dbReference type="InterPro" id="IPR002201">
    <property type="entry name" value="Glyco_trans_9"/>
</dbReference>
<keyword evidence="2 3" id="KW-0808">Transferase</keyword>
<dbReference type="OrthoDB" id="9797795at2"/>
<sequence>MKRGSKLNRLMDLWVGTPLLNALATVRHRRKWPSRVERIGVMCSPALGDTLLFSAVLRDLRAAYPQAHITHICMPQNLAAAEIIPGADTRVRIELTKPLASVRAIRACRFDILLDFSSWQRLTAFYTMQSGARFTAGFRTAGQHRGRGYDLAVEHRNDRHELENFRALLRGLGIVTGAEPQVILAEPQAEPLPGEGDMIVFHLWASGARSWLREWPSERWIELARRIGRPGTLFVVTGAPSDMERMQPFVAQMQQAGLRAVAFRSPDGFVSLVSVLHRARLAVSVNTGVLHLAAIAGAPTLGLNGPTANHRWGPVGRCVLGIGPADGSGGFLNLGFEYDGHPEDTMERVTVDQAVAAARDLIGRCRPVLEDAV</sequence>
<keyword evidence="4" id="KW-1185">Reference proteome</keyword>
<proteinExistence type="predicted"/>
<dbReference type="RefSeq" id="WP_089406452.1">
    <property type="nucleotide sequence ID" value="NZ_FZOU01000001.1"/>
</dbReference>
<dbReference type="InterPro" id="IPR051199">
    <property type="entry name" value="LPS_LOS_Heptosyltrfase"/>
</dbReference>
<dbReference type="AlphaFoldDB" id="A0A239CTU2"/>
<accession>A0A239CTU2</accession>
<dbReference type="Proteomes" id="UP000198356">
    <property type="component" value="Unassembled WGS sequence"/>
</dbReference>
<evidence type="ECO:0000313" key="4">
    <source>
        <dbReference type="Proteomes" id="UP000198356"/>
    </source>
</evidence>
<reference evidence="3 4" key="1">
    <citation type="submission" date="2017-06" db="EMBL/GenBank/DDBJ databases">
        <authorList>
            <person name="Kim H.J."/>
            <person name="Triplett B.A."/>
        </authorList>
    </citation>
    <scope>NUCLEOTIDE SEQUENCE [LARGE SCALE GENOMIC DNA]</scope>
    <source>
        <strain evidence="3 4">DSM 18704</strain>
    </source>
</reference>
<protein>
    <submittedName>
        <fullName evidence="3">ADP-heptose:LPS heptosyltransferase</fullName>
    </submittedName>
</protein>
<dbReference type="SUPFAM" id="SSF53756">
    <property type="entry name" value="UDP-Glycosyltransferase/glycogen phosphorylase"/>
    <property type="match status" value="1"/>
</dbReference>
<evidence type="ECO:0000256" key="1">
    <source>
        <dbReference type="ARBA" id="ARBA00022676"/>
    </source>
</evidence>
<name>A0A239CTU2_9BACT</name>
<gene>
    <name evidence="3" type="ORF">SAMN05421770_101110</name>
</gene>
<dbReference type="GO" id="GO:0009244">
    <property type="term" value="P:lipopolysaccharide core region biosynthetic process"/>
    <property type="evidence" value="ECO:0007669"/>
    <property type="project" value="TreeGrafter"/>
</dbReference>
<organism evidence="3 4">
    <name type="scientific">Granulicella rosea</name>
    <dbReference type="NCBI Taxonomy" id="474952"/>
    <lineage>
        <taxon>Bacteria</taxon>
        <taxon>Pseudomonadati</taxon>
        <taxon>Acidobacteriota</taxon>
        <taxon>Terriglobia</taxon>
        <taxon>Terriglobales</taxon>
        <taxon>Acidobacteriaceae</taxon>
        <taxon>Granulicella</taxon>
    </lineage>
</organism>
<dbReference type="GO" id="GO:0005829">
    <property type="term" value="C:cytosol"/>
    <property type="evidence" value="ECO:0007669"/>
    <property type="project" value="TreeGrafter"/>
</dbReference>
<keyword evidence="1" id="KW-0328">Glycosyltransferase</keyword>
<dbReference type="Gene3D" id="3.40.50.2000">
    <property type="entry name" value="Glycogen Phosphorylase B"/>
    <property type="match status" value="2"/>
</dbReference>
<evidence type="ECO:0000313" key="3">
    <source>
        <dbReference type="EMBL" id="SNS23635.1"/>
    </source>
</evidence>
<dbReference type="EMBL" id="FZOU01000001">
    <property type="protein sequence ID" value="SNS23635.1"/>
    <property type="molecule type" value="Genomic_DNA"/>
</dbReference>
<dbReference type="CDD" id="cd03789">
    <property type="entry name" value="GT9_LPS_heptosyltransferase"/>
    <property type="match status" value="1"/>
</dbReference>
<dbReference type="PANTHER" id="PTHR30160">
    <property type="entry name" value="TETRAACYLDISACCHARIDE 4'-KINASE-RELATED"/>
    <property type="match status" value="1"/>
</dbReference>